<gene>
    <name evidence="1" type="ORF">V5799_026424</name>
</gene>
<evidence type="ECO:0000313" key="2">
    <source>
        <dbReference type="Proteomes" id="UP001321473"/>
    </source>
</evidence>
<sequence length="140" mass="15542">MQYILNLLLDTCTTTCVFVLVLTFLPDIEPETSRNSAASLAADHFGFLIRRRRGDCLCYSIIHCQVCGFLGVSTLDAAAHGDAFGSRGIITKCRHHRDFHGVSNGIHHSGQHHHNHPDWPFRVSPVLLACTSWSSSCCKH</sequence>
<comment type="caution">
    <text evidence="1">The sequence shown here is derived from an EMBL/GenBank/DDBJ whole genome shotgun (WGS) entry which is preliminary data.</text>
</comment>
<dbReference type="AlphaFoldDB" id="A0AAQ4DIM0"/>
<organism evidence="1 2">
    <name type="scientific">Amblyomma americanum</name>
    <name type="common">Lone star tick</name>
    <dbReference type="NCBI Taxonomy" id="6943"/>
    <lineage>
        <taxon>Eukaryota</taxon>
        <taxon>Metazoa</taxon>
        <taxon>Ecdysozoa</taxon>
        <taxon>Arthropoda</taxon>
        <taxon>Chelicerata</taxon>
        <taxon>Arachnida</taxon>
        <taxon>Acari</taxon>
        <taxon>Parasitiformes</taxon>
        <taxon>Ixodida</taxon>
        <taxon>Ixodoidea</taxon>
        <taxon>Ixodidae</taxon>
        <taxon>Amblyomminae</taxon>
        <taxon>Amblyomma</taxon>
    </lineage>
</organism>
<proteinExistence type="predicted"/>
<accession>A0AAQ4DIM0</accession>
<protein>
    <submittedName>
        <fullName evidence="1">Uncharacterized protein</fullName>
    </submittedName>
</protein>
<dbReference type="EMBL" id="JARKHS020030227">
    <property type="protein sequence ID" value="KAK8762310.1"/>
    <property type="molecule type" value="Genomic_DNA"/>
</dbReference>
<reference evidence="1 2" key="1">
    <citation type="journal article" date="2023" name="Arcadia Sci">
        <title>De novo assembly of a long-read Amblyomma americanum tick genome.</title>
        <authorList>
            <person name="Chou S."/>
            <person name="Poskanzer K.E."/>
            <person name="Rollins M."/>
            <person name="Thuy-Boun P.S."/>
        </authorList>
    </citation>
    <scope>NUCLEOTIDE SEQUENCE [LARGE SCALE GENOMIC DNA]</scope>
    <source>
        <strain evidence="1">F_SG_1</strain>
        <tissue evidence="1">Salivary glands</tissue>
    </source>
</reference>
<name>A0AAQ4DIM0_AMBAM</name>
<evidence type="ECO:0000313" key="1">
    <source>
        <dbReference type="EMBL" id="KAK8762310.1"/>
    </source>
</evidence>
<dbReference type="Proteomes" id="UP001321473">
    <property type="component" value="Unassembled WGS sequence"/>
</dbReference>
<keyword evidence="2" id="KW-1185">Reference proteome</keyword>